<name>A0ABR1RKL3_9PEZI</name>
<feature type="transmembrane region" description="Helical" evidence="7">
    <location>
        <begin position="243"/>
        <end position="262"/>
    </location>
</feature>
<sequence>MASTDGLYAAMTTFLVVNFLALGLRMYVRAFINKGFGYDDIMLCLGYLVYGVLCAMTIASIQFGYGATDVRPQYDRIKATQFFFASLLAYLLAAWAVKTSVALVLYRLSSFDMRVIRRILEASMTIFTLLTIVAVFMVAFQCRPLSVIWGVGEGTCLPAESLSRIGLVFGAIDIVTNFLYSFLPVAMLWGLQLDFRTKVGVCFLLSLGILSSIGTCVRLTYIIKFNNLDADDPASTQAYLDSYIWSHIELAIAIFAACLAALRPLARAAVAGVVSAKSGSKGSSKQYYPVDGNPQPSPAVELRDRDRDARSQPRFHSHDHTGSQERIVKQTEINIDFAPAKTPSVAERKQFRVSGVEASLSISTKLY</sequence>
<feature type="transmembrane region" description="Helical" evidence="7">
    <location>
        <begin position="6"/>
        <end position="28"/>
    </location>
</feature>
<proteinExistence type="inferred from homology"/>
<comment type="similarity">
    <text evidence="5">Belongs to the SAT4 family.</text>
</comment>
<dbReference type="PANTHER" id="PTHR33048">
    <property type="entry name" value="PTH11-LIKE INTEGRAL MEMBRANE PROTEIN (AFU_ORTHOLOGUE AFUA_5G11245)"/>
    <property type="match status" value="1"/>
</dbReference>
<feature type="transmembrane region" description="Helical" evidence="7">
    <location>
        <begin position="167"/>
        <end position="189"/>
    </location>
</feature>
<evidence type="ECO:0000256" key="7">
    <source>
        <dbReference type="SAM" id="Phobius"/>
    </source>
</evidence>
<feature type="transmembrane region" description="Helical" evidence="7">
    <location>
        <begin position="201"/>
        <end position="223"/>
    </location>
</feature>
<keyword evidence="2 7" id="KW-0812">Transmembrane</keyword>
<dbReference type="InterPro" id="IPR049326">
    <property type="entry name" value="Rhodopsin_dom_fungi"/>
</dbReference>
<evidence type="ECO:0000256" key="6">
    <source>
        <dbReference type="SAM" id="MobiDB-lite"/>
    </source>
</evidence>
<feature type="transmembrane region" description="Helical" evidence="7">
    <location>
        <begin position="40"/>
        <end position="63"/>
    </location>
</feature>
<comment type="caution">
    <text evidence="9">The sequence shown here is derived from an EMBL/GenBank/DDBJ whole genome shotgun (WGS) entry which is preliminary data.</text>
</comment>
<dbReference type="Proteomes" id="UP001396898">
    <property type="component" value="Unassembled WGS sequence"/>
</dbReference>
<protein>
    <recommendedName>
        <fullName evidence="8">Rhodopsin domain-containing protein</fullName>
    </recommendedName>
</protein>
<evidence type="ECO:0000313" key="9">
    <source>
        <dbReference type="EMBL" id="KAK8013084.1"/>
    </source>
</evidence>
<keyword evidence="3 7" id="KW-1133">Transmembrane helix</keyword>
<dbReference type="EMBL" id="JAQQWI010000015">
    <property type="protein sequence ID" value="KAK8013084.1"/>
    <property type="molecule type" value="Genomic_DNA"/>
</dbReference>
<keyword evidence="10" id="KW-1185">Reference proteome</keyword>
<feature type="domain" description="Rhodopsin" evidence="8">
    <location>
        <begin position="24"/>
        <end position="267"/>
    </location>
</feature>
<dbReference type="Pfam" id="PF20684">
    <property type="entry name" value="Fung_rhodopsin"/>
    <property type="match status" value="1"/>
</dbReference>
<evidence type="ECO:0000256" key="1">
    <source>
        <dbReference type="ARBA" id="ARBA00004141"/>
    </source>
</evidence>
<evidence type="ECO:0000259" key="8">
    <source>
        <dbReference type="Pfam" id="PF20684"/>
    </source>
</evidence>
<gene>
    <name evidence="9" type="ORF">PG991_010459</name>
</gene>
<comment type="subcellular location">
    <subcellularLocation>
        <location evidence="1">Membrane</location>
        <topology evidence="1">Multi-pass membrane protein</topology>
    </subcellularLocation>
</comment>
<evidence type="ECO:0000256" key="2">
    <source>
        <dbReference type="ARBA" id="ARBA00022692"/>
    </source>
</evidence>
<feature type="transmembrane region" description="Helical" evidence="7">
    <location>
        <begin position="83"/>
        <end position="106"/>
    </location>
</feature>
<feature type="region of interest" description="Disordered" evidence="6">
    <location>
        <begin position="278"/>
        <end position="326"/>
    </location>
</feature>
<reference evidence="9 10" key="1">
    <citation type="submission" date="2023-01" db="EMBL/GenBank/DDBJ databases">
        <title>Analysis of 21 Apiospora genomes using comparative genomics revels a genus with tremendous synthesis potential of carbohydrate active enzymes and secondary metabolites.</title>
        <authorList>
            <person name="Sorensen T."/>
        </authorList>
    </citation>
    <scope>NUCLEOTIDE SEQUENCE [LARGE SCALE GENOMIC DNA]</scope>
    <source>
        <strain evidence="9 10">CBS 20057</strain>
    </source>
</reference>
<organism evidence="9 10">
    <name type="scientific">Apiospora marii</name>
    <dbReference type="NCBI Taxonomy" id="335849"/>
    <lineage>
        <taxon>Eukaryota</taxon>
        <taxon>Fungi</taxon>
        <taxon>Dikarya</taxon>
        <taxon>Ascomycota</taxon>
        <taxon>Pezizomycotina</taxon>
        <taxon>Sordariomycetes</taxon>
        <taxon>Xylariomycetidae</taxon>
        <taxon>Amphisphaeriales</taxon>
        <taxon>Apiosporaceae</taxon>
        <taxon>Apiospora</taxon>
    </lineage>
</organism>
<keyword evidence="4 7" id="KW-0472">Membrane</keyword>
<evidence type="ECO:0000256" key="5">
    <source>
        <dbReference type="ARBA" id="ARBA00038359"/>
    </source>
</evidence>
<feature type="transmembrane region" description="Helical" evidence="7">
    <location>
        <begin position="118"/>
        <end position="140"/>
    </location>
</feature>
<dbReference type="InterPro" id="IPR052337">
    <property type="entry name" value="SAT4-like"/>
</dbReference>
<accession>A0ABR1RKL3</accession>
<dbReference type="PANTHER" id="PTHR33048:SF31">
    <property type="entry name" value="INTEGRAL MEMBRANE PROTEIN"/>
    <property type="match status" value="1"/>
</dbReference>
<feature type="compositionally biased region" description="Basic and acidic residues" evidence="6">
    <location>
        <begin position="301"/>
        <end position="326"/>
    </location>
</feature>
<evidence type="ECO:0000256" key="4">
    <source>
        <dbReference type="ARBA" id="ARBA00023136"/>
    </source>
</evidence>
<evidence type="ECO:0000313" key="10">
    <source>
        <dbReference type="Proteomes" id="UP001396898"/>
    </source>
</evidence>
<evidence type="ECO:0000256" key="3">
    <source>
        <dbReference type="ARBA" id="ARBA00022989"/>
    </source>
</evidence>